<sequence length="800" mass="90476">MSKKGVSAVSGNTCPLVGEKHSYHIAGWYPDTPVTEKDPSKVTWELFIKRSNGKFTTTNIKKKGTGDFTFGEKALGHTFRLEAYLYKPEGGGLIITPKRDKIPRISKVELFYVDDSRGDTFSFMEKLRARAYTVNLFDEEVVFTLWEDDAKGGGHHKSNTPIATQKTKVDHNGIAVTEFLMSKALMQKAIQGETDPKQVEFYVTVEYYKNKKHATDNVEVNNPFPQTANSQSKKPSPPSVPKAKGSPAEQKPKSKKEEKGIMESIADQFLELWDWSESKGTIKKEQPPTRQKPEGRSPAVVSEIKQEKKTTEGKCQRCEILTKEEVDKIFTSASEDNKKALLTAFNDGNLKFEINTCLRKAHFFAQVLEEVGTSLKLSEPESFNYSARRLKDGDYVKGTGWVKDLVNGGHYASGTWKSSPFSYFKTHHGEADLYGRKDLNKYNDNGIQAANSKEIANLVYADKNRDPKYRLGNTQDGDGWKFMGKGIIQVTGRANYTEVNKRLEKMGYNFDIVNNPDNVLKHKESVLSSMAFWYWKDLQLKSDKGGKEIVDSITKIVNEATSTYSERRENFDKMYSVFQVNKCSPVKKEEEQKLNGRWRMPIDNPMLCLYSQGGGEKPWHGSFGEKIRDGSENHAGVDLLAKPGLPVYACLKGFVERIYISTSRAGRVVVIKVTDKETFKSLKRNYTPLYKNKGEILEKGFNPDGNIYLVFMHLSKFGKFQEGQSVNHDDIIGYTGVSGKNGNNFETKNPHLHFEVNNVGSAAGLNGKCNPLVYFKFKTEPEMSVEDKKLQLEYKNKVWK</sequence>
<feature type="region of interest" description="Disordered" evidence="1">
    <location>
        <begin position="216"/>
        <end position="260"/>
    </location>
</feature>
<evidence type="ECO:0000313" key="3">
    <source>
        <dbReference type="EMBL" id="AZA87452.1"/>
    </source>
</evidence>
<dbReference type="Proteomes" id="UP000281741">
    <property type="component" value="Chromosome"/>
</dbReference>
<organism evidence="3 5">
    <name type="scientific">Chryseobacterium shandongense</name>
    <dbReference type="NCBI Taxonomy" id="1493872"/>
    <lineage>
        <taxon>Bacteria</taxon>
        <taxon>Pseudomonadati</taxon>
        <taxon>Bacteroidota</taxon>
        <taxon>Flavobacteriia</taxon>
        <taxon>Flavobacteriales</taxon>
        <taxon>Weeksellaceae</taxon>
        <taxon>Chryseobacterium group</taxon>
        <taxon>Chryseobacterium</taxon>
    </lineage>
</organism>
<dbReference type="Pfam" id="PF01551">
    <property type="entry name" value="Peptidase_M23"/>
    <property type="match status" value="1"/>
</dbReference>
<dbReference type="Gene3D" id="1.10.530.10">
    <property type="match status" value="1"/>
</dbReference>
<feature type="compositionally biased region" description="Polar residues" evidence="1">
    <location>
        <begin position="218"/>
        <end position="229"/>
    </location>
</feature>
<dbReference type="SUPFAM" id="SSF51261">
    <property type="entry name" value="Duplicated hybrid motif"/>
    <property type="match status" value="1"/>
</dbReference>
<dbReference type="RefSeq" id="WP_123854636.1">
    <property type="nucleotide sequence ID" value="NZ_CP033912.1"/>
</dbReference>
<dbReference type="InterPro" id="IPR011055">
    <property type="entry name" value="Dup_hybrid_motif"/>
</dbReference>
<evidence type="ECO:0000313" key="6">
    <source>
        <dbReference type="Proteomes" id="UP000281741"/>
    </source>
</evidence>
<feature type="compositionally biased region" description="Basic and acidic residues" evidence="1">
    <location>
        <begin position="280"/>
        <end position="295"/>
    </location>
</feature>
<feature type="region of interest" description="Disordered" evidence="1">
    <location>
        <begin position="280"/>
        <end position="308"/>
    </location>
</feature>
<evidence type="ECO:0000313" key="5">
    <source>
        <dbReference type="Proteomes" id="UP000274073"/>
    </source>
</evidence>
<name>A0AAD1DLF2_9FLAO</name>
<feature type="domain" description="M23ase beta-sheet core" evidence="2">
    <location>
        <begin position="705"/>
        <end position="761"/>
    </location>
</feature>
<evidence type="ECO:0000256" key="1">
    <source>
        <dbReference type="SAM" id="MobiDB-lite"/>
    </source>
</evidence>
<dbReference type="PANTHER" id="PTHR21666">
    <property type="entry name" value="PEPTIDASE-RELATED"/>
    <property type="match status" value="1"/>
</dbReference>
<dbReference type="GO" id="GO:0004222">
    <property type="term" value="F:metalloendopeptidase activity"/>
    <property type="evidence" value="ECO:0007669"/>
    <property type="project" value="TreeGrafter"/>
</dbReference>
<dbReference type="InterPro" id="IPR050570">
    <property type="entry name" value="Cell_wall_metabolism_enzyme"/>
</dbReference>
<dbReference type="SUPFAM" id="SSF53955">
    <property type="entry name" value="Lysozyme-like"/>
    <property type="match status" value="1"/>
</dbReference>
<protein>
    <recommendedName>
        <fullName evidence="2">M23ase beta-sheet core domain-containing protein</fullName>
    </recommendedName>
</protein>
<dbReference type="Proteomes" id="UP000274073">
    <property type="component" value="Chromosome"/>
</dbReference>
<dbReference type="EMBL" id="CP033912">
    <property type="protein sequence ID" value="AZA95953.1"/>
    <property type="molecule type" value="Genomic_DNA"/>
</dbReference>
<dbReference type="AlphaFoldDB" id="A0AAD1DLF2"/>
<dbReference type="Gene3D" id="2.70.70.10">
    <property type="entry name" value="Glucose Permease (Domain IIA)"/>
    <property type="match status" value="1"/>
</dbReference>
<feature type="compositionally biased region" description="Basic and acidic residues" evidence="1">
    <location>
        <begin position="250"/>
        <end position="260"/>
    </location>
</feature>
<evidence type="ECO:0000313" key="4">
    <source>
        <dbReference type="EMBL" id="AZA95953.1"/>
    </source>
</evidence>
<evidence type="ECO:0000259" key="2">
    <source>
        <dbReference type="Pfam" id="PF01551"/>
    </source>
</evidence>
<dbReference type="PANTHER" id="PTHR21666:SF270">
    <property type="entry name" value="MUREIN HYDROLASE ACTIVATOR ENVC"/>
    <property type="match status" value="1"/>
</dbReference>
<dbReference type="InterPro" id="IPR016047">
    <property type="entry name" value="M23ase_b-sheet_dom"/>
</dbReference>
<dbReference type="CDD" id="cd12797">
    <property type="entry name" value="M23_peptidase"/>
    <property type="match status" value="1"/>
</dbReference>
<dbReference type="InterPro" id="IPR023346">
    <property type="entry name" value="Lysozyme-like_dom_sf"/>
</dbReference>
<dbReference type="EMBL" id="CP033915">
    <property type="protein sequence ID" value="AZA87452.1"/>
    <property type="molecule type" value="Genomic_DNA"/>
</dbReference>
<accession>A0AAD1DLF2</accession>
<proteinExistence type="predicted"/>
<reference evidence="5 6" key="1">
    <citation type="submission" date="2018-11" db="EMBL/GenBank/DDBJ databases">
        <title>Proposal to divide the Flavobacteriaceae and reorganize its genera based on Amino Acid Identity values calculated from whole genome sequences.</title>
        <authorList>
            <person name="Nicholson A.C."/>
            <person name="Gulvik C.A."/>
            <person name="Whitney A.M."/>
            <person name="Humrighouse B.W."/>
            <person name="Bell M."/>
            <person name="Holmes B."/>
            <person name="Steigerwalt A.G."/>
            <person name="Villarma A."/>
            <person name="Sheth M."/>
            <person name="Batra D."/>
            <person name="Pryor J."/>
            <person name="Bernardet J.-F."/>
            <person name="Hugo C."/>
            <person name="Kampfer P."/>
            <person name="Newman J."/>
            <person name="McQuiston J.R."/>
        </authorList>
    </citation>
    <scope>NUCLEOTIDE SEQUENCE [LARGE SCALE GENOMIC DNA]</scope>
    <source>
        <strain evidence="3 5">G0207</strain>
        <strain evidence="4 6">H5143</strain>
    </source>
</reference>
<gene>
    <name evidence="3" type="ORF">EG349_11945</name>
    <name evidence="4" type="ORF">EG353_10410</name>
</gene>
<keyword evidence="6" id="KW-1185">Reference proteome</keyword>